<accession>A0A1K2I722</accession>
<organism evidence="2">
    <name type="scientific">Loigolactobacillus rennini</name>
    <dbReference type="NCBI Taxonomy" id="238013"/>
    <lineage>
        <taxon>Bacteria</taxon>
        <taxon>Bacillati</taxon>
        <taxon>Bacillota</taxon>
        <taxon>Bacilli</taxon>
        <taxon>Lactobacillales</taxon>
        <taxon>Lactobacillaceae</taxon>
        <taxon>Loigolactobacillus</taxon>
    </lineage>
</organism>
<dbReference type="AlphaFoldDB" id="A0A1K2I722"/>
<keyword evidence="1" id="KW-0812">Transmembrane</keyword>
<feature type="transmembrane region" description="Helical" evidence="1">
    <location>
        <begin position="133"/>
        <end position="157"/>
    </location>
</feature>
<dbReference type="GO" id="GO:0140359">
    <property type="term" value="F:ABC-type transporter activity"/>
    <property type="evidence" value="ECO:0007669"/>
    <property type="project" value="InterPro"/>
</dbReference>
<keyword evidence="1" id="KW-0472">Membrane</keyword>
<dbReference type="PANTHER" id="PTHR43471:SF1">
    <property type="entry name" value="ABC TRANSPORTER PERMEASE PROTEIN NOSY-RELATED"/>
    <property type="match status" value="1"/>
</dbReference>
<gene>
    <name evidence="2" type="ORF">LREN565_1261</name>
</gene>
<dbReference type="GO" id="GO:0005886">
    <property type="term" value="C:plasma membrane"/>
    <property type="evidence" value="ECO:0007669"/>
    <property type="project" value="UniProtKB-SubCell"/>
</dbReference>
<evidence type="ECO:0000313" key="2">
    <source>
        <dbReference type="EMBL" id="SFZ88148.1"/>
    </source>
</evidence>
<feature type="transmembrane region" description="Helical" evidence="1">
    <location>
        <begin position="177"/>
        <end position="199"/>
    </location>
</feature>
<reference evidence="2" key="1">
    <citation type="submission" date="2016-11" db="EMBL/GenBank/DDBJ databases">
        <authorList>
            <person name="Jaros S."/>
            <person name="Januszkiewicz K."/>
            <person name="Wedrychowicz H."/>
        </authorList>
    </citation>
    <scope>NUCLEOTIDE SEQUENCE</scope>
    <source>
        <strain evidence="2">ACA-DC 565</strain>
    </source>
</reference>
<feature type="transmembrane region" description="Helical" evidence="1">
    <location>
        <begin position="23"/>
        <end position="46"/>
    </location>
</feature>
<feature type="transmembrane region" description="Helical" evidence="1">
    <location>
        <begin position="238"/>
        <end position="257"/>
    </location>
</feature>
<keyword evidence="1" id="KW-1133">Transmembrane helix</keyword>
<dbReference type="Pfam" id="PF12679">
    <property type="entry name" value="ABC2_membrane_2"/>
    <property type="match status" value="1"/>
</dbReference>
<protein>
    <submittedName>
        <fullName evidence="2">ABC transporter permease protein</fullName>
    </submittedName>
</protein>
<dbReference type="EMBL" id="LT634362">
    <property type="protein sequence ID" value="SFZ88148.1"/>
    <property type="molecule type" value="Genomic_DNA"/>
</dbReference>
<proteinExistence type="predicted"/>
<name>A0A1K2I722_9LACO</name>
<dbReference type="PANTHER" id="PTHR43471">
    <property type="entry name" value="ABC TRANSPORTER PERMEASE"/>
    <property type="match status" value="1"/>
</dbReference>
<feature type="transmembrane region" description="Helical" evidence="1">
    <location>
        <begin position="211"/>
        <end position="232"/>
    </location>
</feature>
<feature type="transmembrane region" description="Helical" evidence="1">
    <location>
        <begin position="82"/>
        <end position="112"/>
    </location>
</feature>
<sequence>MINLKRVKVLIKKDLLGIINDKAILFSLSILPLIFSLILPLLILLMGSSNVFISSVGGLNEFIENVDISSFPSDIKAGSEPLYAILMYFFIPLFLLIPVMIATVIASSSFVGERENKTLEGLLYTPLTNRELVLGKILASAVPAMIATLISVIIYGVLIDTVGLEIFGRAIFPNLNWLVVVLLLNPLIVFLAIALIISVSQHVKTSKSAQSVAMILILPIIGGLISQASGALLLGTRAMLLISLLLLIIDIIAFLFISKHFNREKYILNN</sequence>
<evidence type="ECO:0000256" key="1">
    <source>
        <dbReference type="SAM" id="Phobius"/>
    </source>
</evidence>